<protein>
    <recommendedName>
        <fullName evidence="3">dTDP-4-dehydrorhamnose 3,5-epimerase</fullName>
        <ecNumber evidence="3">5.1.3.13</ecNumber>
    </recommendedName>
    <alternativeName>
        <fullName evidence="3">Thymidine diphospho-4-keto-rhamnose 3,5-epimerase</fullName>
    </alternativeName>
</protein>
<dbReference type="PANTHER" id="PTHR21047">
    <property type="entry name" value="DTDP-6-DEOXY-D-GLUCOSE-3,5 EPIMERASE"/>
    <property type="match status" value="1"/>
</dbReference>
<dbReference type="Proteomes" id="UP000464780">
    <property type="component" value="Chromosome"/>
</dbReference>
<comment type="catalytic activity">
    <reaction evidence="3">
        <text>dTDP-4-dehydro-6-deoxy-alpha-D-glucose = dTDP-4-dehydro-beta-L-rhamnose</text>
        <dbReference type="Rhea" id="RHEA:16969"/>
        <dbReference type="ChEBI" id="CHEBI:57649"/>
        <dbReference type="ChEBI" id="CHEBI:62830"/>
        <dbReference type="EC" id="5.1.3.13"/>
    </reaction>
</comment>
<dbReference type="GO" id="GO:0019305">
    <property type="term" value="P:dTDP-rhamnose biosynthetic process"/>
    <property type="evidence" value="ECO:0007669"/>
    <property type="project" value="UniProtKB-UniRule"/>
</dbReference>
<dbReference type="NCBIfam" id="TIGR01221">
    <property type="entry name" value="rmlC"/>
    <property type="match status" value="1"/>
</dbReference>
<evidence type="ECO:0000256" key="1">
    <source>
        <dbReference type="PIRSR" id="PIRSR600888-1"/>
    </source>
</evidence>
<dbReference type="GO" id="GO:0000271">
    <property type="term" value="P:polysaccharide biosynthetic process"/>
    <property type="evidence" value="ECO:0007669"/>
    <property type="project" value="TreeGrafter"/>
</dbReference>
<dbReference type="Pfam" id="PF00908">
    <property type="entry name" value="dTDP_sugar_isom"/>
    <property type="match status" value="1"/>
</dbReference>
<comment type="function">
    <text evidence="3">Catalyzes the epimerization of the C3' and C5'positions of dTDP-6-deoxy-D-xylo-4-hexulose, forming dTDP-6-deoxy-L-lyxo-4-hexulose.</text>
</comment>
<feature type="active site" description="Proton acceptor" evidence="1">
    <location>
        <position position="65"/>
    </location>
</feature>
<dbReference type="EMBL" id="CP028009">
    <property type="protein sequence ID" value="QHV43757.1"/>
    <property type="molecule type" value="Genomic_DNA"/>
</dbReference>
<dbReference type="EC" id="5.1.3.13" evidence="3"/>
<evidence type="ECO:0000313" key="5">
    <source>
        <dbReference type="Proteomes" id="UP000464780"/>
    </source>
</evidence>
<feature type="active site" description="Proton donor" evidence="1">
    <location>
        <position position="133"/>
    </location>
</feature>
<dbReference type="GO" id="GO:0005829">
    <property type="term" value="C:cytosol"/>
    <property type="evidence" value="ECO:0007669"/>
    <property type="project" value="TreeGrafter"/>
</dbReference>
<reference evidence="4 5" key="1">
    <citation type="submission" date="2018-03" db="EMBL/GenBank/DDBJ databases">
        <title>The complete genome of bacterial strain SGAir0260.</title>
        <authorList>
            <person name="Schuster S.C."/>
        </authorList>
    </citation>
    <scope>NUCLEOTIDE SEQUENCE [LARGE SCALE GENOMIC DNA]</scope>
    <source>
        <strain evidence="4 5">SGAir0260</strain>
    </source>
</reference>
<proteinExistence type="inferred from homology"/>
<dbReference type="InterPro" id="IPR014710">
    <property type="entry name" value="RmlC-like_jellyroll"/>
</dbReference>
<gene>
    <name evidence="4" type="primary">rfbC</name>
    <name evidence="4" type="ORF">C1N66_11760</name>
</gene>
<accession>A0AB73UH20</accession>
<dbReference type="GO" id="GO:0008830">
    <property type="term" value="F:dTDP-4-dehydrorhamnose 3,5-epimerase activity"/>
    <property type="evidence" value="ECO:0007669"/>
    <property type="project" value="UniProtKB-UniRule"/>
</dbReference>
<evidence type="ECO:0000256" key="2">
    <source>
        <dbReference type="PIRSR" id="PIRSR600888-3"/>
    </source>
</evidence>
<dbReference type="InterPro" id="IPR000888">
    <property type="entry name" value="RmlC-like"/>
</dbReference>
<evidence type="ECO:0000313" key="4">
    <source>
        <dbReference type="EMBL" id="QHV43757.1"/>
    </source>
</evidence>
<comment type="similarity">
    <text evidence="3">Belongs to the dTDP-4-dehydrorhamnose 3,5-epimerase family.</text>
</comment>
<sequence>MIQKFSFEELDLKDAYLIKPFVAYDERGYFIKDYSKEVFESNGIKHDLKEVFYTSSHAGVIRAIHFQRVNEQAKLVRCVSGEIYDVIVDLRKDSPTFGQWKGFYLSEENKNALYVPEGFGHGYLVIKPSIVSYQCAEKFYGEYDDGIMWDDPEIGINWPLHSVDTLILSEKDKNLQSFAEFKNK</sequence>
<organism evidence="4 5">
    <name type="scientific">Bacillus cereus</name>
    <dbReference type="NCBI Taxonomy" id="1396"/>
    <lineage>
        <taxon>Bacteria</taxon>
        <taxon>Bacillati</taxon>
        <taxon>Bacillota</taxon>
        <taxon>Bacilli</taxon>
        <taxon>Bacillales</taxon>
        <taxon>Bacillaceae</taxon>
        <taxon>Bacillus</taxon>
        <taxon>Bacillus cereus group</taxon>
    </lineage>
</organism>
<comment type="pathway">
    <text evidence="3">Carbohydrate biosynthesis; dTDP-L-rhamnose biosynthesis.</text>
</comment>
<feature type="site" description="Participates in a stacking interaction with the thymidine ring of dTDP-4-oxo-6-deoxyglucose" evidence="2">
    <location>
        <position position="139"/>
    </location>
</feature>
<dbReference type="PANTHER" id="PTHR21047:SF2">
    <property type="entry name" value="THYMIDINE DIPHOSPHO-4-KETO-RHAMNOSE 3,5-EPIMERASE"/>
    <property type="match status" value="1"/>
</dbReference>
<comment type="subunit">
    <text evidence="3">Homodimer.</text>
</comment>
<name>A0AB73UH20_BACCE</name>
<dbReference type="CDD" id="cd00438">
    <property type="entry name" value="cupin_RmlC"/>
    <property type="match status" value="1"/>
</dbReference>
<keyword evidence="3 4" id="KW-0413">Isomerase</keyword>
<dbReference type="AlphaFoldDB" id="A0AB73UH20"/>
<dbReference type="Gene3D" id="2.60.120.10">
    <property type="entry name" value="Jelly Rolls"/>
    <property type="match status" value="1"/>
</dbReference>
<dbReference type="RefSeq" id="WP_098629783.1">
    <property type="nucleotide sequence ID" value="NZ_CP028009.1"/>
</dbReference>
<dbReference type="InterPro" id="IPR011051">
    <property type="entry name" value="RmlC_Cupin_sf"/>
</dbReference>
<evidence type="ECO:0000256" key="3">
    <source>
        <dbReference type="RuleBase" id="RU364069"/>
    </source>
</evidence>
<dbReference type="SUPFAM" id="SSF51182">
    <property type="entry name" value="RmlC-like cupins"/>
    <property type="match status" value="1"/>
</dbReference>